<organism evidence="1 2">
    <name type="scientific">Temnothorax curvispinosus</name>
    <dbReference type="NCBI Taxonomy" id="300111"/>
    <lineage>
        <taxon>Eukaryota</taxon>
        <taxon>Metazoa</taxon>
        <taxon>Ecdysozoa</taxon>
        <taxon>Arthropoda</taxon>
        <taxon>Hexapoda</taxon>
        <taxon>Insecta</taxon>
        <taxon>Pterygota</taxon>
        <taxon>Neoptera</taxon>
        <taxon>Endopterygota</taxon>
        <taxon>Hymenoptera</taxon>
        <taxon>Apocrita</taxon>
        <taxon>Aculeata</taxon>
        <taxon>Formicoidea</taxon>
        <taxon>Formicidae</taxon>
        <taxon>Myrmicinae</taxon>
        <taxon>Temnothorax</taxon>
    </lineage>
</organism>
<dbReference type="GeneID" id="112456248"/>
<evidence type="ECO:0000313" key="1">
    <source>
        <dbReference type="Proteomes" id="UP000504618"/>
    </source>
</evidence>
<protein>
    <submittedName>
        <fullName evidence="2">Uncharacterized protein LOC112456248</fullName>
    </submittedName>
</protein>
<reference evidence="2" key="1">
    <citation type="submission" date="2025-08" db="UniProtKB">
        <authorList>
            <consortium name="RefSeq"/>
        </authorList>
    </citation>
    <scope>IDENTIFICATION</scope>
    <source>
        <tissue evidence="2">Whole body</tissue>
    </source>
</reference>
<dbReference type="OrthoDB" id="7555116at2759"/>
<proteinExistence type="predicted"/>
<keyword evidence="1" id="KW-1185">Reference proteome</keyword>
<name>A0A6J1Q0C6_9HYME</name>
<evidence type="ECO:0000313" key="2">
    <source>
        <dbReference type="RefSeq" id="XP_024874425.1"/>
    </source>
</evidence>
<dbReference type="AlphaFoldDB" id="A0A6J1Q0C6"/>
<gene>
    <name evidence="2" type="primary">LOC112456248</name>
</gene>
<dbReference type="RefSeq" id="XP_024874425.1">
    <property type="nucleotide sequence ID" value="XM_025018657.1"/>
</dbReference>
<accession>A0A6J1Q0C6</accession>
<dbReference type="Proteomes" id="UP000504618">
    <property type="component" value="Unplaced"/>
</dbReference>
<sequence length="105" mass="11935">MKTAPVLFSSNMTETEIEEKRDLTFNIMSANESADILDSLANNDSDLKIVDSQDKHEFAFNIISSNKNVNKVDNDESDIKIGDLQDTLKTYQKQSCTTDTQRKKR</sequence>